<dbReference type="CDD" id="cd01285">
    <property type="entry name" value="nucleoside_deaminase"/>
    <property type="match status" value="1"/>
</dbReference>
<accession>A0A2J8A9T3</accession>
<reference evidence="3 4" key="1">
    <citation type="journal article" date="2017" name="Mol. Biol. Evol.">
        <title>The 4-celled Tetrabaena socialis nuclear genome reveals the essential components for genetic control of cell number at the origin of multicellularity in the volvocine lineage.</title>
        <authorList>
            <person name="Featherston J."/>
            <person name="Arakaki Y."/>
            <person name="Hanschen E.R."/>
            <person name="Ferris P.J."/>
            <person name="Michod R.E."/>
            <person name="Olson B.J.S.C."/>
            <person name="Nozaki H."/>
            <person name="Durand P.M."/>
        </authorList>
    </citation>
    <scope>NUCLEOTIDE SEQUENCE [LARGE SCALE GENOMIC DNA]</scope>
    <source>
        <strain evidence="3 4">NIES-571</strain>
    </source>
</reference>
<dbReference type="Proteomes" id="UP000236333">
    <property type="component" value="Unassembled WGS sequence"/>
</dbReference>
<proteinExistence type="predicted"/>
<dbReference type="AlphaFoldDB" id="A0A2J8A9T3"/>
<dbReference type="SUPFAM" id="SSF53927">
    <property type="entry name" value="Cytidine deaminase-like"/>
    <property type="match status" value="1"/>
</dbReference>
<evidence type="ECO:0000313" key="3">
    <source>
        <dbReference type="EMBL" id="PNH09287.1"/>
    </source>
</evidence>
<evidence type="ECO:0000313" key="4">
    <source>
        <dbReference type="Proteomes" id="UP000236333"/>
    </source>
</evidence>
<protein>
    <submittedName>
        <fullName evidence="3">tRNA-specific adenosine deaminase, chloroplastic</fullName>
    </submittedName>
</protein>
<dbReference type="GO" id="GO:0052717">
    <property type="term" value="F:tRNA-specific adenosine-34 deaminase activity"/>
    <property type="evidence" value="ECO:0007669"/>
    <property type="project" value="UniProtKB-EC"/>
</dbReference>
<dbReference type="PROSITE" id="PS51747">
    <property type="entry name" value="CYT_DCMP_DEAMINASES_2"/>
    <property type="match status" value="1"/>
</dbReference>
<feature type="compositionally biased region" description="Low complexity" evidence="1">
    <location>
        <begin position="298"/>
        <end position="331"/>
    </location>
</feature>
<dbReference type="GO" id="GO:0002100">
    <property type="term" value="P:tRNA wobble adenosine to inosine editing"/>
    <property type="evidence" value="ECO:0007669"/>
    <property type="project" value="InterPro"/>
</dbReference>
<dbReference type="Gene3D" id="3.40.140.10">
    <property type="entry name" value="Cytidine Deaminase, domain 2"/>
    <property type="match status" value="1"/>
</dbReference>
<feature type="domain" description="CMP/dCMP-type deaminase" evidence="2">
    <location>
        <begin position="101"/>
        <end position="223"/>
    </location>
</feature>
<evidence type="ECO:0000256" key="1">
    <source>
        <dbReference type="SAM" id="MobiDB-lite"/>
    </source>
</evidence>
<dbReference type="GO" id="GO:0046872">
    <property type="term" value="F:metal ion binding"/>
    <property type="evidence" value="ECO:0007669"/>
    <property type="project" value="UniProtKB-KW"/>
</dbReference>
<name>A0A2J8A9T3_9CHLO</name>
<keyword evidence="4" id="KW-1185">Reference proteome</keyword>
<feature type="region of interest" description="Disordered" evidence="1">
    <location>
        <begin position="380"/>
        <end position="428"/>
    </location>
</feature>
<gene>
    <name evidence="3" type="ORF">TSOC_004101</name>
</gene>
<dbReference type="InterPro" id="IPR002125">
    <property type="entry name" value="CMP_dCMP_dom"/>
</dbReference>
<feature type="compositionally biased region" description="Basic and acidic residues" evidence="1">
    <location>
        <begin position="382"/>
        <end position="393"/>
    </location>
</feature>
<evidence type="ECO:0000259" key="2">
    <source>
        <dbReference type="PROSITE" id="PS51747"/>
    </source>
</evidence>
<dbReference type="GO" id="GO:0009507">
    <property type="term" value="C:chloroplast"/>
    <property type="evidence" value="ECO:0007669"/>
    <property type="project" value="TreeGrafter"/>
</dbReference>
<dbReference type="OrthoDB" id="408702at2759"/>
<organism evidence="3 4">
    <name type="scientific">Tetrabaena socialis</name>
    <dbReference type="NCBI Taxonomy" id="47790"/>
    <lineage>
        <taxon>Eukaryota</taxon>
        <taxon>Viridiplantae</taxon>
        <taxon>Chlorophyta</taxon>
        <taxon>core chlorophytes</taxon>
        <taxon>Chlorophyceae</taxon>
        <taxon>CS clade</taxon>
        <taxon>Chlamydomonadales</taxon>
        <taxon>Tetrabaenaceae</taxon>
        <taxon>Tetrabaena</taxon>
    </lineage>
</organism>
<dbReference type="PANTHER" id="PTHR11079">
    <property type="entry name" value="CYTOSINE DEAMINASE FAMILY MEMBER"/>
    <property type="match status" value="1"/>
</dbReference>
<feature type="region of interest" description="Disordered" evidence="1">
    <location>
        <begin position="259"/>
        <end position="332"/>
    </location>
</feature>
<sequence length="428" mass="43034">MVRKEAGQPLPARDAAAGSVCGLKLVQRVRGCAPAASADAPKRLPAPTFALTLTLLIPDTSATAGASTSAHARASVDADPTTTTTTAALDSAATAATTATATDEAFMSLALLQARAAAAAGEVPVGAVLVHGGVVLAAAHNRVETLRSPLAHAEMLCLASAASRLRAWRLLGATLYVTLEPCAMCAGALLQARVSRVVYGARQPRLGADGSWIQLLPVGSRRDGGGGGGGAGGGGAGGMSAGARSRGDAGCGCDASSGAGYAGGVKEEEEEEEQAWLTPREAIGGDGRGSCGARASTSGRSGRGCASNAAASSRRAYSGSSSSYTSSTSSSDGGWDEGFASTLWADPVAPHPFHDSTVVEGGCLAEQCADLMRDFFRRRRSEQREAKGSEQAEGRQVGAWAAEQSDARETKQDAASKGLVALGVRSAG</sequence>
<dbReference type="Pfam" id="PF00383">
    <property type="entry name" value="dCMP_cyt_deam_1"/>
    <property type="match status" value="1"/>
</dbReference>
<dbReference type="PANTHER" id="PTHR11079:SF179">
    <property type="entry name" value="TRNA(ADENINE(34)) DEAMINASE, CHLOROPLASTIC"/>
    <property type="match status" value="1"/>
</dbReference>
<dbReference type="InterPro" id="IPR016193">
    <property type="entry name" value="Cytidine_deaminase-like"/>
</dbReference>
<comment type="caution">
    <text evidence="3">The sequence shown here is derived from an EMBL/GenBank/DDBJ whole genome shotgun (WGS) entry which is preliminary data.</text>
</comment>
<feature type="compositionally biased region" description="Basic and acidic residues" evidence="1">
    <location>
        <begin position="405"/>
        <end position="414"/>
    </location>
</feature>
<dbReference type="EMBL" id="PGGS01000096">
    <property type="protein sequence ID" value="PNH09287.1"/>
    <property type="molecule type" value="Genomic_DNA"/>
</dbReference>